<evidence type="ECO:0000256" key="2">
    <source>
        <dbReference type="SAM" id="SignalP"/>
    </source>
</evidence>
<protein>
    <submittedName>
        <fullName evidence="3">Uncharacterized protein</fullName>
    </submittedName>
</protein>
<name>A0ABQ0H577_9HYPH</name>
<feature type="chain" id="PRO_5045549833" evidence="2">
    <location>
        <begin position="22"/>
        <end position="61"/>
    </location>
</feature>
<reference evidence="3 4" key="1">
    <citation type="submission" date="2024-10" db="EMBL/GenBank/DDBJ databases">
        <title>Isolation, draft genome sequencing and identification of Phyllobacterium sp. NSA23, isolated from leaf soil.</title>
        <authorList>
            <person name="Akita H."/>
        </authorList>
    </citation>
    <scope>NUCLEOTIDE SEQUENCE [LARGE SCALE GENOMIC DNA]</scope>
    <source>
        <strain evidence="3 4">NSA23</strain>
    </source>
</reference>
<proteinExistence type="predicted"/>
<feature type="region of interest" description="Disordered" evidence="1">
    <location>
        <begin position="39"/>
        <end position="61"/>
    </location>
</feature>
<dbReference type="EMBL" id="BAAFZP010000002">
    <property type="protein sequence ID" value="GAB1584084.1"/>
    <property type="molecule type" value="Genomic_DNA"/>
</dbReference>
<keyword evidence="2" id="KW-0732">Signal</keyword>
<evidence type="ECO:0000313" key="3">
    <source>
        <dbReference type="EMBL" id="GAB1584084.1"/>
    </source>
</evidence>
<accession>A0ABQ0H577</accession>
<organism evidence="3 4">
    <name type="scientific">Phyllobacterium phragmitis</name>
    <dbReference type="NCBI Taxonomy" id="2670329"/>
    <lineage>
        <taxon>Bacteria</taxon>
        <taxon>Pseudomonadati</taxon>
        <taxon>Pseudomonadota</taxon>
        <taxon>Alphaproteobacteria</taxon>
        <taxon>Hyphomicrobiales</taxon>
        <taxon>Phyllobacteriaceae</taxon>
        <taxon>Phyllobacterium</taxon>
    </lineage>
</organism>
<gene>
    <name evidence="3" type="ORF">PPNSA23_40270</name>
</gene>
<sequence>MKDALLIFASAMAGAVMSLFAIEDTLSAAPRPVQIDRWVQGKPGHPAALPMKDIGSGEAHG</sequence>
<keyword evidence="4" id="KW-1185">Reference proteome</keyword>
<evidence type="ECO:0000313" key="4">
    <source>
        <dbReference type="Proteomes" id="UP001628091"/>
    </source>
</evidence>
<evidence type="ECO:0000256" key="1">
    <source>
        <dbReference type="SAM" id="MobiDB-lite"/>
    </source>
</evidence>
<dbReference type="Proteomes" id="UP001628091">
    <property type="component" value="Unassembled WGS sequence"/>
</dbReference>
<dbReference type="RefSeq" id="WP_407866576.1">
    <property type="nucleotide sequence ID" value="NZ_BAAFZP010000002.1"/>
</dbReference>
<comment type="caution">
    <text evidence="3">The sequence shown here is derived from an EMBL/GenBank/DDBJ whole genome shotgun (WGS) entry which is preliminary data.</text>
</comment>
<feature type="signal peptide" evidence="2">
    <location>
        <begin position="1"/>
        <end position="21"/>
    </location>
</feature>